<proteinExistence type="predicted"/>
<comment type="caution">
    <text evidence="2">The sequence shown here is derived from an EMBL/GenBank/DDBJ whole genome shotgun (WGS) entry which is preliminary data.</text>
</comment>
<feature type="chain" id="PRO_5018146933" description="Nuclear transport factor 2 family protein" evidence="1">
    <location>
        <begin position="22"/>
        <end position="155"/>
    </location>
</feature>
<name>A0A3N5YCM3_9ALTE</name>
<keyword evidence="1" id="KW-0732">Signal</keyword>
<dbReference type="InterPro" id="IPR032710">
    <property type="entry name" value="NTF2-like_dom_sf"/>
</dbReference>
<protein>
    <recommendedName>
        <fullName evidence="4">Nuclear transport factor 2 family protein</fullName>
    </recommendedName>
</protein>
<dbReference type="AlphaFoldDB" id="A0A3N5YCM3"/>
<dbReference type="OrthoDB" id="117186at2"/>
<accession>A0A3N5YCM3</accession>
<dbReference type="Gene3D" id="3.10.450.50">
    <property type="match status" value="1"/>
</dbReference>
<dbReference type="Proteomes" id="UP000275281">
    <property type="component" value="Unassembled WGS sequence"/>
</dbReference>
<gene>
    <name evidence="2" type="ORF">DRW07_05630</name>
</gene>
<feature type="signal peptide" evidence="1">
    <location>
        <begin position="1"/>
        <end position="21"/>
    </location>
</feature>
<evidence type="ECO:0000313" key="3">
    <source>
        <dbReference type="Proteomes" id="UP000275281"/>
    </source>
</evidence>
<evidence type="ECO:0008006" key="4">
    <source>
        <dbReference type="Google" id="ProtNLM"/>
    </source>
</evidence>
<dbReference type="RefSeq" id="WP_124026930.1">
    <property type="nucleotide sequence ID" value="NZ_JBHRSN010000015.1"/>
</dbReference>
<evidence type="ECO:0000256" key="1">
    <source>
        <dbReference type="SAM" id="SignalP"/>
    </source>
</evidence>
<organism evidence="2 3">
    <name type="scientific">Alteromonas sediminis</name>
    <dbReference type="NCBI Taxonomy" id="2259342"/>
    <lineage>
        <taxon>Bacteria</taxon>
        <taxon>Pseudomonadati</taxon>
        <taxon>Pseudomonadota</taxon>
        <taxon>Gammaproteobacteria</taxon>
        <taxon>Alteromonadales</taxon>
        <taxon>Alteromonadaceae</taxon>
        <taxon>Alteromonas/Salinimonas group</taxon>
        <taxon>Alteromonas</taxon>
    </lineage>
</organism>
<reference evidence="2 3" key="1">
    <citation type="submission" date="2018-11" db="EMBL/GenBank/DDBJ databases">
        <authorList>
            <person name="Ye M.-Q."/>
            <person name="Du Z.-J."/>
        </authorList>
    </citation>
    <scope>NUCLEOTIDE SEQUENCE [LARGE SCALE GENOMIC DNA]</scope>
    <source>
        <strain evidence="2 3">U0105</strain>
    </source>
</reference>
<dbReference type="EMBL" id="RPOK01000002">
    <property type="protein sequence ID" value="RPJ67025.1"/>
    <property type="molecule type" value="Genomic_DNA"/>
</dbReference>
<sequence>MKIWKLSGLCVLLFLTHTSFAQDLSPDAPIYNVFDAMRKHDGQSLQAQFTDTAILQRALPDGSIKTSEIDAFAKNITHASAYLDEHLLSVDIRQNGNLASVWTPYAFYRDEALSHCGVNSFQVVKTVNGWKIQHLIDNTYQGNCLEFINQHKSSK</sequence>
<evidence type="ECO:0000313" key="2">
    <source>
        <dbReference type="EMBL" id="RPJ67025.1"/>
    </source>
</evidence>
<keyword evidence="3" id="KW-1185">Reference proteome</keyword>
<dbReference type="SUPFAM" id="SSF54427">
    <property type="entry name" value="NTF2-like"/>
    <property type="match status" value="1"/>
</dbReference>